<reference evidence="1 2" key="1">
    <citation type="submission" date="2019-10" db="EMBL/GenBank/DDBJ databases">
        <title>Whole-genome sequence of the extremophile Heliorestis acidaminivorans DSM 24790.</title>
        <authorList>
            <person name="Kyndt J.A."/>
            <person name="Meyer T.E."/>
        </authorList>
    </citation>
    <scope>NUCLEOTIDE SEQUENCE [LARGE SCALE GENOMIC DNA]</scope>
    <source>
        <strain evidence="1 2">DSM 24790</strain>
    </source>
</reference>
<comment type="caution">
    <text evidence="1">The sequence shown here is derived from an EMBL/GenBank/DDBJ whole genome shotgun (WGS) entry which is preliminary data.</text>
</comment>
<name>A0A6I0EX86_9FIRM</name>
<evidence type="ECO:0000313" key="1">
    <source>
        <dbReference type="EMBL" id="KAB2950889.1"/>
    </source>
</evidence>
<organism evidence="1 2">
    <name type="scientific">Heliorestis acidaminivorans</name>
    <dbReference type="NCBI Taxonomy" id="553427"/>
    <lineage>
        <taxon>Bacteria</taxon>
        <taxon>Bacillati</taxon>
        <taxon>Bacillota</taxon>
        <taxon>Clostridia</taxon>
        <taxon>Eubacteriales</taxon>
        <taxon>Heliobacteriaceae</taxon>
        <taxon>Heliorestis</taxon>
    </lineage>
</organism>
<dbReference type="Proteomes" id="UP000468766">
    <property type="component" value="Unassembled WGS sequence"/>
</dbReference>
<keyword evidence="2" id="KW-1185">Reference proteome</keyword>
<accession>A0A6I0EX86</accession>
<protein>
    <submittedName>
        <fullName evidence="1">TIGR04540 family protein</fullName>
    </submittedName>
</protein>
<dbReference type="RefSeq" id="WP_151621790.1">
    <property type="nucleotide sequence ID" value="NZ_WBXO01000019.1"/>
</dbReference>
<dbReference type="AlphaFoldDB" id="A0A6I0EX86"/>
<proteinExistence type="predicted"/>
<dbReference type="OrthoDB" id="1137593at2"/>
<dbReference type="InterPro" id="IPR030902">
    <property type="entry name" value="CLB_0814_fam"/>
</dbReference>
<gene>
    <name evidence="1" type="ORF">F9B85_13760</name>
</gene>
<dbReference type="EMBL" id="WBXO01000019">
    <property type="protein sequence ID" value="KAB2950889.1"/>
    <property type="molecule type" value="Genomic_DNA"/>
</dbReference>
<dbReference type="NCBIfam" id="TIGR04540">
    <property type="entry name" value="CLB_0814_fam"/>
    <property type="match status" value="1"/>
</dbReference>
<evidence type="ECO:0000313" key="2">
    <source>
        <dbReference type="Proteomes" id="UP000468766"/>
    </source>
</evidence>
<sequence length="83" mass="10046">MSRKEYIIFHKNVVHLAQEINKAFNDYWNRELTEIELKELLWKWASTGKLFKGDDYSKSLKRIVGKERLKIMDKLLEGYQKKI</sequence>